<name>A0ABT4TW77_9ACTN</name>
<evidence type="ECO:0000259" key="1">
    <source>
        <dbReference type="Pfam" id="PF14062"/>
    </source>
</evidence>
<protein>
    <submittedName>
        <fullName evidence="2">DUF4253 domain-containing protein</fullName>
    </submittedName>
</protein>
<dbReference type="RefSeq" id="WP_270681529.1">
    <property type="nucleotide sequence ID" value="NZ_JAQFWP010000120.1"/>
</dbReference>
<evidence type="ECO:0000313" key="3">
    <source>
        <dbReference type="Proteomes" id="UP001165685"/>
    </source>
</evidence>
<dbReference type="Pfam" id="PF14062">
    <property type="entry name" value="DUF4253"/>
    <property type="match status" value="1"/>
</dbReference>
<sequence length="275" mass="29534">MHLPMPIPVLRTACAQRGCPLPQMDRVAVDVAGSPVYAARVPEKDVLALWSSLRALHDSSGWWPVLSGAPSATLTPWEMLDGSVDASALSLGNKHNPVCLLQDLYVRTFPDRSPGDEPVPSLVHDAADLAQRLTRLPEASGPPGADRDVLFEPEPSTPWAVASPTTLLMLVRACAGHEVPALLRWDGAGNRGIEGHEHMAVLRHFHEEYGAEMVGMTGDVIELVVDRAPTSPGGAALAAMEMYAYCPDIVLQGIGSADALAERVAPSGDWFLWWD</sequence>
<reference evidence="2" key="1">
    <citation type="submission" date="2023-01" db="EMBL/GenBank/DDBJ databases">
        <title>Draft genome sequence of Nocardiopsis sp. LSu2-4 isolated from halophytes.</title>
        <authorList>
            <person name="Duangmal K."/>
            <person name="Chantavorakit T."/>
        </authorList>
    </citation>
    <scope>NUCLEOTIDE SEQUENCE</scope>
    <source>
        <strain evidence="2">LSu2-4</strain>
    </source>
</reference>
<comment type="caution">
    <text evidence="2">The sequence shown here is derived from an EMBL/GenBank/DDBJ whole genome shotgun (WGS) entry which is preliminary data.</text>
</comment>
<dbReference type="Proteomes" id="UP001165685">
    <property type="component" value="Unassembled WGS sequence"/>
</dbReference>
<feature type="domain" description="DUF4253" evidence="1">
    <location>
        <begin position="168"/>
        <end position="275"/>
    </location>
</feature>
<accession>A0ABT4TW77</accession>
<dbReference type="EMBL" id="JAQFWP010000120">
    <property type="protein sequence ID" value="MDA2808945.1"/>
    <property type="molecule type" value="Genomic_DNA"/>
</dbReference>
<gene>
    <name evidence="2" type="ORF">O4U47_30850</name>
</gene>
<evidence type="ECO:0000313" key="2">
    <source>
        <dbReference type="EMBL" id="MDA2808945.1"/>
    </source>
</evidence>
<organism evidence="2 3">
    <name type="scientific">Nocardiopsis suaedae</name>
    <dbReference type="NCBI Taxonomy" id="3018444"/>
    <lineage>
        <taxon>Bacteria</taxon>
        <taxon>Bacillati</taxon>
        <taxon>Actinomycetota</taxon>
        <taxon>Actinomycetes</taxon>
        <taxon>Streptosporangiales</taxon>
        <taxon>Nocardiopsidaceae</taxon>
        <taxon>Nocardiopsis</taxon>
    </lineage>
</organism>
<dbReference type="InterPro" id="IPR025349">
    <property type="entry name" value="DUF4253"/>
</dbReference>
<keyword evidence="3" id="KW-1185">Reference proteome</keyword>
<proteinExistence type="predicted"/>